<dbReference type="RefSeq" id="WP_009537844.1">
    <property type="nucleotide sequence ID" value="NZ_JH414507.1"/>
</dbReference>
<keyword evidence="2" id="KW-1185">Reference proteome</keyword>
<proteinExistence type="predicted"/>
<dbReference type="EMBL" id="AFZD01000007">
    <property type="protein sequence ID" value="EHL13356.1"/>
    <property type="molecule type" value="Genomic_DNA"/>
</dbReference>
<sequence>MNTGFYKKKKFLTKKKLRILALSGIFLVALLFYFIHAYRSMDKNSRVYANMGESKLPYVYVLMGEKKINPMHGYYQEIEGSAVRNSIAVLPADRKLELLVEPKKNTISSAHYSIRSMDGTDLLEKDGEAELSKEGETLKLILPIQNLIAEGKEYQLRLSLEMGENTIYYYSRILLGKEKMAEEMLALGEDFTRKSFSKSEARSLSTYLESDDTMDDSDLSHVNLHSSFQQITWGDSGMILDGEPEISLREINGIMGMVQLRYASSAIDENGNTRRFFNEDNFVMRYDSQRIYLMDFDRRSTEIFDTQKFRLGEKNILLGVDSTEDIQAKYSETKNFYAFSKGNALYRLGTGRDLTRIFTYLTEENNSFRGDFLDHGIRIMDVKNNGDVDFLVYGYISRGRHEGYLGLVFYTYDNSENTVVENFFLPLMENKEELEESLSGLSYHAGNKMFYLYYSGTVYGIDTNSFEVLSLVSSLKKGELASSESGQFLAYGEKDGESELSKTVVLRNLKTDKSQNIFEENRLFKVLGFIEDDLVLGVTLPEESSEWNGQGEIPVSEIRIVSADSEVKLSYKKENLYFSNFTIAGNQLRFDEYSHDENGYHYAGKDSVLSNKETEQGQNVKLESRQLGNMGKNYFLPLLGKSSESFTVHSPEKFSIEKAGSIELAHEKSLEEGGIFSYSLGHYRGRHENMESAISAVYDNFGYILDGKQEILWNRTDRPGVIIGKTREDEVTDFIAEIPDARTILSSDKGKILNLYGVSLNAALYYTAKGYPLMIRIDGNWELITGYNGSQITTYVLGGSTSPRLLRKEDAAARYDTVHNAFYAFLPG</sequence>
<organism evidence="1 2">
    <name type="scientific">Oribacterium asaccharolyticum ACB7</name>
    <dbReference type="NCBI Taxonomy" id="796944"/>
    <lineage>
        <taxon>Bacteria</taxon>
        <taxon>Bacillati</taxon>
        <taxon>Bacillota</taxon>
        <taxon>Clostridia</taxon>
        <taxon>Lachnospirales</taxon>
        <taxon>Lachnospiraceae</taxon>
        <taxon>Oribacterium</taxon>
    </lineage>
</organism>
<evidence type="ECO:0000313" key="1">
    <source>
        <dbReference type="EMBL" id="EHL13356.1"/>
    </source>
</evidence>
<reference evidence="1 2" key="1">
    <citation type="submission" date="2011-08" db="EMBL/GenBank/DDBJ databases">
        <title>The Genome Sequence of Oribacterium sp. ACB7.</title>
        <authorList>
            <consortium name="The Broad Institute Genome Sequencing Platform"/>
            <person name="Earl A."/>
            <person name="Ward D."/>
            <person name="Feldgarden M."/>
            <person name="Gevers D."/>
            <person name="Sizova M."/>
            <person name="Hazen A."/>
            <person name="Epstein S."/>
            <person name="Young S.K."/>
            <person name="Zeng Q."/>
            <person name="Gargeya S."/>
            <person name="Fitzgerald M."/>
            <person name="Haas B."/>
            <person name="Abouelleil A."/>
            <person name="Alvarado L."/>
            <person name="Arachchi H.M."/>
            <person name="Berlin A."/>
            <person name="Brown A."/>
            <person name="Chapman S.B."/>
            <person name="Chen Z."/>
            <person name="Dunbar C."/>
            <person name="Freedman E."/>
            <person name="Gearin G."/>
            <person name="Gellesch M."/>
            <person name="Goldberg J."/>
            <person name="Griggs A."/>
            <person name="Gujja S."/>
            <person name="Heiman D."/>
            <person name="Howarth C."/>
            <person name="Larson L."/>
            <person name="Lui A."/>
            <person name="MacDonald P.J.P."/>
            <person name="Montmayeur A."/>
            <person name="Murphy C."/>
            <person name="Neiman D."/>
            <person name="Pearson M."/>
            <person name="Priest M."/>
            <person name="Roberts A."/>
            <person name="Saif S."/>
            <person name="Shea T."/>
            <person name="Shenoy N."/>
            <person name="Sisk P."/>
            <person name="Stolte C."/>
            <person name="Sykes S."/>
            <person name="Wortman J."/>
            <person name="Nusbaum C."/>
            <person name="Birren B."/>
        </authorList>
    </citation>
    <scope>NUCLEOTIDE SEQUENCE [LARGE SCALE GENOMIC DNA]</scope>
    <source>
        <strain evidence="1 2">ACB7</strain>
    </source>
</reference>
<protein>
    <submittedName>
        <fullName evidence="1">Uncharacterized protein</fullName>
    </submittedName>
</protein>
<dbReference type="AlphaFoldDB" id="G9WSY6"/>
<comment type="caution">
    <text evidence="1">The sequence shown here is derived from an EMBL/GenBank/DDBJ whole genome shotgun (WGS) entry which is preliminary data.</text>
</comment>
<gene>
    <name evidence="1" type="ORF">HMPREF9624_02202</name>
</gene>
<accession>G9WSY6</accession>
<dbReference type="PATRIC" id="fig|796944.3.peg.726"/>
<evidence type="ECO:0000313" key="2">
    <source>
        <dbReference type="Proteomes" id="UP000003527"/>
    </source>
</evidence>
<name>G9WSY6_9FIRM</name>
<dbReference type="Proteomes" id="UP000003527">
    <property type="component" value="Unassembled WGS sequence"/>
</dbReference>
<dbReference type="HOGENOM" id="CLU_017193_0_0_9"/>